<dbReference type="EMBL" id="JARKHS020003835">
    <property type="protein sequence ID" value="KAK8785175.1"/>
    <property type="molecule type" value="Genomic_DNA"/>
</dbReference>
<evidence type="ECO:0000313" key="2">
    <source>
        <dbReference type="Proteomes" id="UP001321473"/>
    </source>
</evidence>
<sequence>MGDVTAPDISRVVDEDLYEYTRRECGGIHIMKKMKPAHEDFNSAEFDAFDGLTFRVYIRSANPQAE</sequence>
<dbReference type="Proteomes" id="UP001321473">
    <property type="component" value="Unassembled WGS sequence"/>
</dbReference>
<evidence type="ECO:0000313" key="1">
    <source>
        <dbReference type="EMBL" id="KAK8785175.1"/>
    </source>
</evidence>
<proteinExistence type="predicted"/>
<organism evidence="1 2">
    <name type="scientific">Amblyomma americanum</name>
    <name type="common">Lone star tick</name>
    <dbReference type="NCBI Taxonomy" id="6943"/>
    <lineage>
        <taxon>Eukaryota</taxon>
        <taxon>Metazoa</taxon>
        <taxon>Ecdysozoa</taxon>
        <taxon>Arthropoda</taxon>
        <taxon>Chelicerata</taxon>
        <taxon>Arachnida</taxon>
        <taxon>Acari</taxon>
        <taxon>Parasitiformes</taxon>
        <taxon>Ixodida</taxon>
        <taxon>Ixodoidea</taxon>
        <taxon>Ixodidae</taxon>
        <taxon>Amblyomminae</taxon>
        <taxon>Amblyomma</taxon>
    </lineage>
</organism>
<keyword evidence="2" id="KW-1185">Reference proteome</keyword>
<dbReference type="AlphaFoldDB" id="A0AAQ4FEN4"/>
<reference evidence="1 2" key="1">
    <citation type="journal article" date="2023" name="Arcadia Sci">
        <title>De novo assembly of a long-read Amblyomma americanum tick genome.</title>
        <authorList>
            <person name="Chou S."/>
            <person name="Poskanzer K.E."/>
            <person name="Rollins M."/>
            <person name="Thuy-Boun P.S."/>
        </authorList>
    </citation>
    <scope>NUCLEOTIDE SEQUENCE [LARGE SCALE GENOMIC DNA]</scope>
    <source>
        <strain evidence="1">F_SG_1</strain>
        <tissue evidence="1">Salivary glands</tissue>
    </source>
</reference>
<comment type="caution">
    <text evidence="1">The sequence shown here is derived from an EMBL/GenBank/DDBJ whole genome shotgun (WGS) entry which is preliminary data.</text>
</comment>
<protein>
    <submittedName>
        <fullName evidence="1">Uncharacterized protein</fullName>
    </submittedName>
</protein>
<accession>A0AAQ4FEN4</accession>
<gene>
    <name evidence="1" type="ORF">V5799_008458</name>
</gene>
<name>A0AAQ4FEN4_AMBAM</name>